<evidence type="ECO:0000313" key="3">
    <source>
        <dbReference type="Proteomes" id="UP001642409"/>
    </source>
</evidence>
<dbReference type="EMBL" id="CAXDID020000004">
    <property type="protein sequence ID" value="CAL5973795.1"/>
    <property type="molecule type" value="Genomic_DNA"/>
</dbReference>
<dbReference type="EMBL" id="CATOUU010000531">
    <property type="protein sequence ID" value="CAI9933363.1"/>
    <property type="molecule type" value="Genomic_DNA"/>
</dbReference>
<protein>
    <submittedName>
        <fullName evidence="2">Hypothetical_protein</fullName>
    </submittedName>
</protein>
<name>A0AA86P9B4_9EUKA</name>
<comment type="caution">
    <text evidence="1">The sequence shown here is derived from an EMBL/GenBank/DDBJ whole genome shotgun (WGS) entry which is preliminary data.</text>
</comment>
<evidence type="ECO:0000313" key="1">
    <source>
        <dbReference type="EMBL" id="CAI9933363.1"/>
    </source>
</evidence>
<dbReference type="Proteomes" id="UP001642409">
    <property type="component" value="Unassembled WGS sequence"/>
</dbReference>
<sequence>MNPMLSSILIVFKQLNVNSNILCKNSILVNNNQQLYCQKSNSMNNVKVQDNVYMTQKQKNIQLFIQNNITQQSVIDVRVYDIEVNTFALFGLNTFSQIVRDSIVSITIDFQVVVGALICLKCDVEVFNTTLLFIGSGMQISGVIIQALDSFRLQQTFIQFRLSSFNSSGLVW</sequence>
<organism evidence="1">
    <name type="scientific">Hexamita inflata</name>
    <dbReference type="NCBI Taxonomy" id="28002"/>
    <lineage>
        <taxon>Eukaryota</taxon>
        <taxon>Metamonada</taxon>
        <taxon>Diplomonadida</taxon>
        <taxon>Hexamitidae</taxon>
        <taxon>Hexamitinae</taxon>
        <taxon>Hexamita</taxon>
    </lineage>
</organism>
<proteinExistence type="predicted"/>
<reference evidence="2 3" key="2">
    <citation type="submission" date="2024-07" db="EMBL/GenBank/DDBJ databases">
        <authorList>
            <person name="Akdeniz Z."/>
        </authorList>
    </citation>
    <scope>NUCLEOTIDE SEQUENCE [LARGE SCALE GENOMIC DNA]</scope>
</reference>
<gene>
    <name evidence="1" type="ORF">HINF_LOCUS21008</name>
    <name evidence="2" type="ORF">HINF_LOCUS2554</name>
</gene>
<dbReference type="AlphaFoldDB" id="A0AA86P9B4"/>
<accession>A0AA86P9B4</accession>
<reference evidence="1" key="1">
    <citation type="submission" date="2023-06" db="EMBL/GenBank/DDBJ databases">
        <authorList>
            <person name="Kurt Z."/>
        </authorList>
    </citation>
    <scope>NUCLEOTIDE SEQUENCE</scope>
</reference>
<evidence type="ECO:0000313" key="2">
    <source>
        <dbReference type="EMBL" id="CAL5973795.1"/>
    </source>
</evidence>
<keyword evidence="3" id="KW-1185">Reference proteome</keyword>